<evidence type="ECO:0000313" key="4">
    <source>
        <dbReference type="EMBL" id="CEG20684.1"/>
    </source>
</evidence>
<evidence type="ECO:0000256" key="3">
    <source>
        <dbReference type="ARBA" id="ARBA00022691"/>
    </source>
</evidence>
<dbReference type="AlphaFoldDB" id="A0A098EEH4"/>
<dbReference type="EC" id="2.1.1.-" evidence="4"/>
<dbReference type="GO" id="GO:0008757">
    <property type="term" value="F:S-adenosylmethionine-dependent methyltransferase activity"/>
    <property type="evidence" value="ECO:0007669"/>
    <property type="project" value="TreeGrafter"/>
</dbReference>
<name>A0A098EEH4_ANAPH</name>
<dbReference type="PANTHER" id="PTHR10509:SF14">
    <property type="entry name" value="CAFFEOYL-COA O-METHYLTRANSFERASE 3-RELATED"/>
    <property type="match status" value="1"/>
</dbReference>
<dbReference type="Pfam" id="PF01596">
    <property type="entry name" value="Methyltransf_3"/>
    <property type="match status" value="1"/>
</dbReference>
<dbReference type="InterPro" id="IPR029063">
    <property type="entry name" value="SAM-dependent_MTases_sf"/>
</dbReference>
<dbReference type="GO" id="GO:0032259">
    <property type="term" value="P:methylation"/>
    <property type="evidence" value="ECO:0007669"/>
    <property type="project" value="UniProtKB-KW"/>
</dbReference>
<accession>A0A098EEH4</accession>
<protein>
    <submittedName>
        <fullName evidence="4">Putative O-methyltransferase</fullName>
        <ecNumber evidence="4">2.1.1.-</ecNumber>
    </submittedName>
</protein>
<dbReference type="InterPro" id="IPR050362">
    <property type="entry name" value="Cation-dep_OMT"/>
</dbReference>
<organism evidence="4 5">
    <name type="scientific">Anaplasma phagocytophilum</name>
    <name type="common">Ehrlichia phagocytophila</name>
    <dbReference type="NCBI Taxonomy" id="948"/>
    <lineage>
        <taxon>Bacteria</taxon>
        <taxon>Pseudomonadati</taxon>
        <taxon>Pseudomonadota</taxon>
        <taxon>Alphaproteobacteria</taxon>
        <taxon>Rickettsiales</taxon>
        <taxon>Anaplasmataceae</taxon>
        <taxon>Anaplasma</taxon>
        <taxon>phagocytophilum group</taxon>
    </lineage>
</organism>
<sequence>MRNVSLSKQDEYLNKLFAVDTEGALKAHKTAPSELRMAQLGTVEGQMLQLLIRMAGIHSIVEVGTCVGFSAICMAHALPSKGHIYTIEKDYENVVTANQNIVNCKLEDKITVLHGEALAQLNTLKEMAPFDMIFIDANKSSYLAYLNWAKMYIRKGGLIVADNTFLFGSVFDEHPTEKVSSNAHASMRAFNDELANKEKYLSTIIPTSEGMMVSMKLT</sequence>
<dbReference type="SUPFAM" id="SSF53335">
    <property type="entry name" value="S-adenosyl-L-methionine-dependent methyltransferases"/>
    <property type="match status" value="1"/>
</dbReference>
<evidence type="ECO:0000256" key="2">
    <source>
        <dbReference type="ARBA" id="ARBA00022679"/>
    </source>
</evidence>
<evidence type="ECO:0000256" key="1">
    <source>
        <dbReference type="ARBA" id="ARBA00022603"/>
    </source>
</evidence>
<dbReference type="GO" id="GO:0008171">
    <property type="term" value="F:O-methyltransferase activity"/>
    <property type="evidence" value="ECO:0007669"/>
    <property type="project" value="InterPro"/>
</dbReference>
<dbReference type="PANTHER" id="PTHR10509">
    <property type="entry name" value="O-METHYLTRANSFERASE-RELATED"/>
    <property type="match status" value="1"/>
</dbReference>
<proteinExistence type="predicted"/>
<dbReference type="EMBL" id="CCXQ01000058">
    <property type="protein sequence ID" value="CEG20684.1"/>
    <property type="molecule type" value="Genomic_DNA"/>
</dbReference>
<keyword evidence="2 4" id="KW-0808">Transferase</keyword>
<dbReference type="RefSeq" id="WP_045889605.1">
    <property type="nucleotide sequence ID" value="NZ_CCXQ01000058.1"/>
</dbReference>
<dbReference type="Proteomes" id="UP000055047">
    <property type="component" value="Unassembled WGS sequence"/>
</dbReference>
<evidence type="ECO:0000313" key="5">
    <source>
        <dbReference type="Proteomes" id="UP000055047"/>
    </source>
</evidence>
<dbReference type="InterPro" id="IPR002935">
    <property type="entry name" value="SAM_O-MeTrfase"/>
</dbReference>
<dbReference type="PROSITE" id="PS51682">
    <property type="entry name" value="SAM_OMT_I"/>
    <property type="match status" value="1"/>
</dbReference>
<dbReference type="Gene3D" id="3.40.50.150">
    <property type="entry name" value="Vaccinia Virus protein VP39"/>
    <property type="match status" value="1"/>
</dbReference>
<keyword evidence="3" id="KW-0949">S-adenosyl-L-methionine</keyword>
<gene>
    <name evidence="4" type="primary">probable mdmC</name>
    <name evidence="4" type="ORF">ANAPHAGO_00154</name>
</gene>
<keyword evidence="1 4" id="KW-0489">Methyltransferase</keyword>
<reference evidence="4 5" key="1">
    <citation type="submission" date="2014-09" db="EMBL/GenBank/DDBJ databases">
        <authorList>
            <person name="Loux Valentin"/>
            <person name="Dugat Thibaut"/>
        </authorList>
    </citation>
    <scope>NUCLEOTIDE SEQUENCE [LARGE SCALE GENOMIC DNA]</scope>
    <source>
        <strain evidence="4 5">BOV-10_179</strain>
    </source>
</reference>